<dbReference type="InterPro" id="IPR036388">
    <property type="entry name" value="WH-like_DNA-bd_sf"/>
</dbReference>
<dbReference type="EMBL" id="CP020028">
    <property type="protein sequence ID" value="ASR45985.1"/>
    <property type="molecule type" value="Genomic_DNA"/>
</dbReference>
<dbReference type="InterPro" id="IPR043519">
    <property type="entry name" value="NT_sf"/>
</dbReference>
<dbReference type="InterPro" id="IPR029348">
    <property type="entry name" value="NTF-like"/>
</dbReference>
<dbReference type="Pfam" id="PF18576">
    <property type="entry name" value="HTH_52"/>
    <property type="match status" value="1"/>
</dbReference>
<dbReference type="Proteomes" id="UP000214666">
    <property type="component" value="Chromosome"/>
</dbReference>
<organism evidence="4 5">
    <name type="scientific">Paenibacillus kribbensis</name>
    <dbReference type="NCBI Taxonomy" id="172713"/>
    <lineage>
        <taxon>Bacteria</taxon>
        <taxon>Bacillati</taxon>
        <taxon>Bacillota</taxon>
        <taxon>Bacilli</taxon>
        <taxon>Bacillales</taxon>
        <taxon>Paenibacillaceae</taxon>
        <taxon>Paenibacillus</taxon>
    </lineage>
</organism>
<feature type="domain" description="Nucleotidyltransferase-like" evidence="1">
    <location>
        <begin position="19"/>
        <end position="122"/>
    </location>
</feature>
<evidence type="ECO:0000313" key="5">
    <source>
        <dbReference type="Proteomes" id="UP000214666"/>
    </source>
</evidence>
<feature type="domain" description="YgxA-like helix-turn-helix" evidence="2">
    <location>
        <begin position="233"/>
        <end position="276"/>
    </location>
</feature>
<reference evidence="4 5" key="1">
    <citation type="submission" date="2017-03" db="EMBL/GenBank/DDBJ databases">
        <title>Complete genome sequence of Paenibacillus Kribbensis producing bioflocculants.</title>
        <authorList>
            <person name="Lee H.-G."/>
            <person name="Oh H.-M."/>
        </authorList>
    </citation>
    <scope>NUCLEOTIDE SEQUENCE [LARGE SCALE GENOMIC DNA]</scope>
    <source>
        <strain evidence="4 5">AM49</strain>
    </source>
</reference>
<name>A0A222WID5_9BACL</name>
<gene>
    <name evidence="4" type="ORF">B4V02_04335</name>
</gene>
<dbReference type="Gene3D" id="1.20.120.330">
    <property type="entry name" value="Nucleotidyltransferases domain 2"/>
    <property type="match status" value="1"/>
</dbReference>
<feature type="domain" description="YgxA-like substrate binding" evidence="3">
    <location>
        <begin position="128"/>
        <end position="225"/>
    </location>
</feature>
<dbReference type="OrthoDB" id="2350973at2"/>
<dbReference type="Gene3D" id="3.30.460.10">
    <property type="entry name" value="Beta Polymerase, domain 2"/>
    <property type="match status" value="1"/>
</dbReference>
<evidence type="ECO:0000259" key="1">
    <source>
        <dbReference type="Pfam" id="PF14540"/>
    </source>
</evidence>
<proteinExistence type="predicted"/>
<dbReference type="KEGG" id="pkb:B4V02_04335"/>
<evidence type="ECO:0000259" key="3">
    <source>
        <dbReference type="Pfam" id="PF22339"/>
    </source>
</evidence>
<dbReference type="Gene3D" id="1.10.10.10">
    <property type="entry name" value="Winged helix-like DNA-binding domain superfamily/Winged helix DNA-binding domain"/>
    <property type="match status" value="1"/>
</dbReference>
<dbReference type="Pfam" id="PF14540">
    <property type="entry name" value="NTF-like"/>
    <property type="match status" value="1"/>
</dbReference>
<evidence type="ECO:0000259" key="2">
    <source>
        <dbReference type="Pfam" id="PF18576"/>
    </source>
</evidence>
<dbReference type="InterPro" id="IPR054515">
    <property type="entry name" value="YgxA-like_substrate-bd"/>
</dbReference>
<dbReference type="InterPro" id="IPR041143">
    <property type="entry name" value="YgxA_HTH"/>
</dbReference>
<keyword evidence="5" id="KW-1185">Reference proteome</keyword>
<sequence>MLEGEVQQTKLSLMYDELLQKNSIGVISYRKPGEYFHGAMLYDFDELILIIGEGQQPARFIQHLLIDGLRCQVLYATLACLKGWIIAGEQANVIDYLLEGHIVWERDDRVRLLREEIVEFNDPLREQKRFHEFSRFLVNYVHGKKAMREGRTIDAYQSVLKALDHWASIELIERGIYPKVHLWLQVQPLDRTVYKLYNELTLSTETLEQRIELVLLACEFSVMSKMKECSSPLFRILGSRREPWSIDELINHPELKNLQLDLTVVLRKLVYRSLIKESATGNFRYHGHSRELRYSLI</sequence>
<evidence type="ECO:0000313" key="4">
    <source>
        <dbReference type="EMBL" id="ASR45985.1"/>
    </source>
</evidence>
<accession>A0A222WID5</accession>
<evidence type="ECO:0008006" key="6">
    <source>
        <dbReference type="Google" id="ProtNLM"/>
    </source>
</evidence>
<dbReference type="Pfam" id="PF22339">
    <property type="entry name" value="YgxA-like_sub_bind"/>
    <property type="match status" value="1"/>
</dbReference>
<dbReference type="AlphaFoldDB" id="A0A222WID5"/>
<protein>
    <recommendedName>
        <fullName evidence="6">Nucleotidyltransferase-like domain-containing protein</fullName>
    </recommendedName>
</protein>